<reference evidence="1 2" key="2">
    <citation type="submission" date="2018-11" db="EMBL/GenBank/DDBJ databases">
        <authorList>
            <consortium name="Pathogen Informatics"/>
        </authorList>
    </citation>
    <scope>NUCLEOTIDE SEQUENCE [LARGE SCALE GENOMIC DNA]</scope>
    <source>
        <strain evidence="1">Dakar</strain>
        <strain evidence="2">Dakar, Senegal</strain>
    </source>
</reference>
<gene>
    <name evidence="1" type="ORF">SCUD_LOCUS8168</name>
</gene>
<accession>A0A183JZL0</accession>
<organism evidence="3">
    <name type="scientific">Schistosoma curassoni</name>
    <dbReference type="NCBI Taxonomy" id="6186"/>
    <lineage>
        <taxon>Eukaryota</taxon>
        <taxon>Metazoa</taxon>
        <taxon>Spiralia</taxon>
        <taxon>Lophotrochozoa</taxon>
        <taxon>Platyhelminthes</taxon>
        <taxon>Trematoda</taxon>
        <taxon>Digenea</taxon>
        <taxon>Strigeidida</taxon>
        <taxon>Schistosomatoidea</taxon>
        <taxon>Schistosomatidae</taxon>
        <taxon>Schistosoma</taxon>
    </lineage>
</organism>
<evidence type="ECO:0000313" key="2">
    <source>
        <dbReference type="Proteomes" id="UP000279833"/>
    </source>
</evidence>
<dbReference type="AlphaFoldDB" id="A0A183JZL0"/>
<dbReference type="Proteomes" id="UP000279833">
    <property type="component" value="Unassembled WGS sequence"/>
</dbReference>
<evidence type="ECO:0000313" key="3">
    <source>
        <dbReference type="WBParaSite" id="SCUD_0000816801-mRNA-1"/>
    </source>
</evidence>
<proteinExistence type="predicted"/>
<sequence length="96" mass="10467">MVVGGSQQQTLDPGFVLIGTSRQDVPVILREMVLPDGFDFVSPSLTVKDVTIELSGPRPTSCRTACQVARNPCPWIPVDYLQPPYLLTPVTPREGT</sequence>
<dbReference type="EMBL" id="UZAK01032629">
    <property type="protein sequence ID" value="VDP29534.1"/>
    <property type="molecule type" value="Genomic_DNA"/>
</dbReference>
<keyword evidence="2" id="KW-1185">Reference proteome</keyword>
<protein>
    <submittedName>
        <fullName evidence="3">MacB_PCD domain-containing protein</fullName>
    </submittedName>
</protein>
<dbReference type="WBParaSite" id="SCUD_0000816801-mRNA-1">
    <property type="protein sequence ID" value="SCUD_0000816801-mRNA-1"/>
    <property type="gene ID" value="SCUD_0000816801"/>
</dbReference>
<evidence type="ECO:0000313" key="1">
    <source>
        <dbReference type="EMBL" id="VDP29534.1"/>
    </source>
</evidence>
<reference evidence="3" key="1">
    <citation type="submission" date="2016-06" db="UniProtKB">
        <authorList>
            <consortium name="WormBaseParasite"/>
        </authorList>
    </citation>
    <scope>IDENTIFICATION</scope>
</reference>
<name>A0A183JZL0_9TREM</name>